<dbReference type="AlphaFoldDB" id="A0A8J7GP57"/>
<sequence>MTSPEPAPSGPTRVELLAALRAGRFAGRRGLGLNKCPYNPAGDGRDRIVARRWVGAYLAEHPHDPGVVDYDA</sequence>
<proteinExistence type="predicted"/>
<gene>
    <name evidence="1" type="ORF">IW245_006872</name>
</gene>
<keyword evidence="2" id="KW-1185">Reference proteome</keyword>
<accession>A0A8J7GP57</accession>
<protein>
    <submittedName>
        <fullName evidence="1">Uncharacterized protein</fullName>
    </submittedName>
</protein>
<organism evidence="1 2">
    <name type="scientific">Longispora fulva</name>
    <dbReference type="NCBI Taxonomy" id="619741"/>
    <lineage>
        <taxon>Bacteria</taxon>
        <taxon>Bacillati</taxon>
        <taxon>Actinomycetota</taxon>
        <taxon>Actinomycetes</taxon>
        <taxon>Micromonosporales</taxon>
        <taxon>Micromonosporaceae</taxon>
        <taxon>Longispora</taxon>
    </lineage>
</organism>
<dbReference type="EMBL" id="JADOUF010000001">
    <property type="protein sequence ID" value="MBG6140678.1"/>
    <property type="molecule type" value="Genomic_DNA"/>
</dbReference>
<dbReference type="RefSeq" id="WP_197007201.1">
    <property type="nucleotide sequence ID" value="NZ_BONS01000047.1"/>
</dbReference>
<evidence type="ECO:0000313" key="1">
    <source>
        <dbReference type="EMBL" id="MBG6140678.1"/>
    </source>
</evidence>
<evidence type="ECO:0000313" key="2">
    <source>
        <dbReference type="Proteomes" id="UP000622552"/>
    </source>
</evidence>
<name>A0A8J7GP57_9ACTN</name>
<comment type="caution">
    <text evidence="1">The sequence shown here is derived from an EMBL/GenBank/DDBJ whole genome shotgun (WGS) entry which is preliminary data.</text>
</comment>
<dbReference type="Proteomes" id="UP000622552">
    <property type="component" value="Unassembled WGS sequence"/>
</dbReference>
<reference evidence="1" key="1">
    <citation type="submission" date="2020-11" db="EMBL/GenBank/DDBJ databases">
        <title>Sequencing the genomes of 1000 actinobacteria strains.</title>
        <authorList>
            <person name="Klenk H.-P."/>
        </authorList>
    </citation>
    <scope>NUCLEOTIDE SEQUENCE</scope>
    <source>
        <strain evidence="1">DSM 45356</strain>
    </source>
</reference>